<sequence length="73" mass="7872">MKFVILVAFIGILGALAAAGFFMLRKGRSSDRRSPSMARALAVRVGLSVALFLVILLSWKLGWIQPTGLPVKS</sequence>
<gene>
    <name evidence="2" type="ORF">ACG00X_07910</name>
</gene>
<dbReference type="Pfam" id="PF11137">
    <property type="entry name" value="DUF2909"/>
    <property type="match status" value="1"/>
</dbReference>
<feature type="transmembrane region" description="Helical" evidence="1">
    <location>
        <begin position="41"/>
        <end position="59"/>
    </location>
</feature>
<keyword evidence="1" id="KW-0812">Transmembrane</keyword>
<dbReference type="InterPro" id="IPR021313">
    <property type="entry name" value="DUF2909"/>
</dbReference>
<keyword evidence="1" id="KW-0472">Membrane</keyword>
<dbReference type="Proteomes" id="UP001606305">
    <property type="component" value="Unassembled WGS sequence"/>
</dbReference>
<keyword evidence="3" id="KW-1185">Reference proteome</keyword>
<proteinExistence type="predicted"/>
<accession>A0ABW7G4C4</accession>
<name>A0ABW7G4C4_9BURK</name>
<evidence type="ECO:0000313" key="3">
    <source>
        <dbReference type="Proteomes" id="UP001606305"/>
    </source>
</evidence>
<reference evidence="2 3" key="1">
    <citation type="submission" date="2024-09" db="EMBL/GenBank/DDBJ databases">
        <title>Novel species of the genus Pelomonas and Roseateles isolated from streams.</title>
        <authorList>
            <person name="Lu H."/>
        </authorList>
    </citation>
    <scope>NUCLEOTIDE SEQUENCE [LARGE SCALE GENOMIC DNA]</scope>
    <source>
        <strain evidence="2 3">BYS96W</strain>
    </source>
</reference>
<evidence type="ECO:0000256" key="1">
    <source>
        <dbReference type="SAM" id="Phobius"/>
    </source>
</evidence>
<comment type="caution">
    <text evidence="2">The sequence shown here is derived from an EMBL/GenBank/DDBJ whole genome shotgun (WGS) entry which is preliminary data.</text>
</comment>
<keyword evidence="1" id="KW-1133">Transmembrane helix</keyword>
<evidence type="ECO:0000313" key="2">
    <source>
        <dbReference type="EMBL" id="MFG6456755.1"/>
    </source>
</evidence>
<protein>
    <submittedName>
        <fullName evidence="2">DUF2909 domain-containing protein</fullName>
    </submittedName>
</protein>
<dbReference type="RefSeq" id="WP_394487531.1">
    <property type="nucleotide sequence ID" value="NZ_JBIGIA010000005.1"/>
</dbReference>
<dbReference type="EMBL" id="JBIGIA010000005">
    <property type="protein sequence ID" value="MFG6456755.1"/>
    <property type="molecule type" value="Genomic_DNA"/>
</dbReference>
<organism evidence="2 3">
    <name type="scientific">Pelomonas nitida</name>
    <dbReference type="NCBI Taxonomy" id="3299027"/>
    <lineage>
        <taxon>Bacteria</taxon>
        <taxon>Pseudomonadati</taxon>
        <taxon>Pseudomonadota</taxon>
        <taxon>Betaproteobacteria</taxon>
        <taxon>Burkholderiales</taxon>
        <taxon>Sphaerotilaceae</taxon>
        <taxon>Roseateles</taxon>
    </lineage>
</organism>